<dbReference type="Pfam" id="PF14024">
    <property type="entry name" value="DUF4240"/>
    <property type="match status" value="1"/>
</dbReference>
<dbReference type="AlphaFoldDB" id="G2G4B9"/>
<evidence type="ECO:0000313" key="2">
    <source>
        <dbReference type="EMBL" id="EGX61594.1"/>
    </source>
</evidence>
<dbReference type="EMBL" id="AGBF01000002">
    <property type="protein sequence ID" value="EGX61594.1"/>
    <property type="molecule type" value="Genomic_DNA"/>
</dbReference>
<evidence type="ECO:0000313" key="3">
    <source>
        <dbReference type="Proteomes" id="UP000004217"/>
    </source>
</evidence>
<feature type="domain" description="DUF4240" evidence="1">
    <location>
        <begin position="1"/>
        <end position="132"/>
    </location>
</feature>
<dbReference type="PATRIC" id="fig|700597.3.peg.302"/>
<evidence type="ECO:0000259" key="1">
    <source>
        <dbReference type="Pfam" id="PF14024"/>
    </source>
</evidence>
<comment type="caution">
    <text evidence="2">The sequence shown here is derived from an EMBL/GenBank/DDBJ whole genome shotgun (WGS) entry which is preliminary data.</text>
</comment>
<dbReference type="OrthoDB" id="6200718at2"/>
<keyword evidence="3" id="KW-1185">Reference proteome</keyword>
<accession>G2G4B9</accession>
<dbReference type="Proteomes" id="UP000004217">
    <property type="component" value="Unassembled WGS sequence"/>
</dbReference>
<sequence>MDLEQFWNLVEQARGRATDATDAEDVAGQATALLAAHEPQQIIDAQQILWDLMAASYQAPLWAAAYLINGGCSDDGFDYFRGWLITQGRTVFEQVIADADQLADLPVVRAVAAEGIDLENEQTLSIAWDAYKAATGDELPGDAFTIDYPALDPAWSFDFEDDSKIAARLPRIAALYLG</sequence>
<organism evidence="2 3">
    <name type="scientific">Streptomyces zinciresistens K42</name>
    <dbReference type="NCBI Taxonomy" id="700597"/>
    <lineage>
        <taxon>Bacteria</taxon>
        <taxon>Bacillati</taxon>
        <taxon>Actinomycetota</taxon>
        <taxon>Actinomycetes</taxon>
        <taxon>Kitasatosporales</taxon>
        <taxon>Streptomycetaceae</taxon>
        <taxon>Streptomyces</taxon>
    </lineage>
</organism>
<protein>
    <recommendedName>
        <fullName evidence="1">DUF4240 domain-containing protein</fullName>
    </recommendedName>
</protein>
<dbReference type="InterPro" id="IPR025334">
    <property type="entry name" value="DUF4240"/>
</dbReference>
<name>G2G4B9_9ACTN</name>
<reference evidence="2 3" key="1">
    <citation type="submission" date="2011-08" db="EMBL/GenBank/DDBJ databases">
        <authorList>
            <person name="Lin Y."/>
            <person name="Hao X."/>
            <person name="Johnstone L."/>
            <person name="Miller S.J."/>
            <person name="Wei G."/>
            <person name="Rensing C."/>
        </authorList>
    </citation>
    <scope>NUCLEOTIDE SEQUENCE [LARGE SCALE GENOMIC DNA]</scope>
    <source>
        <strain evidence="2 3">K42</strain>
    </source>
</reference>
<dbReference type="RefSeq" id="WP_007490881.1">
    <property type="nucleotide sequence ID" value="NZ_AGBF01000002.1"/>
</dbReference>
<proteinExistence type="predicted"/>
<gene>
    <name evidence="2" type="ORF">SZN_01604</name>
</gene>